<evidence type="ECO:0000256" key="4">
    <source>
        <dbReference type="ARBA" id="ARBA00023163"/>
    </source>
</evidence>
<reference evidence="7" key="1">
    <citation type="submission" date="2019-07" db="EMBL/GenBank/DDBJ databases">
        <title>De Novo Assembly of kiwifruit Actinidia rufa.</title>
        <authorList>
            <person name="Sugita-Konishi S."/>
            <person name="Sato K."/>
            <person name="Mori E."/>
            <person name="Abe Y."/>
            <person name="Kisaki G."/>
            <person name="Hamano K."/>
            <person name="Suezawa K."/>
            <person name="Otani M."/>
            <person name="Fukuda T."/>
            <person name="Manabe T."/>
            <person name="Gomi K."/>
            <person name="Tabuchi M."/>
            <person name="Akimitsu K."/>
            <person name="Kataoka I."/>
        </authorList>
    </citation>
    <scope>NUCLEOTIDE SEQUENCE [LARGE SCALE GENOMIC DNA]</scope>
    <source>
        <strain evidence="7">cv. Fuchu</strain>
    </source>
</reference>
<evidence type="ECO:0000313" key="7">
    <source>
        <dbReference type="Proteomes" id="UP000585474"/>
    </source>
</evidence>
<keyword evidence="3" id="KW-0238">DNA-binding</keyword>
<comment type="subcellular location">
    <subcellularLocation>
        <location evidence="1">Nucleus</location>
    </subcellularLocation>
</comment>
<dbReference type="EMBL" id="BJWL01000433">
    <property type="protein sequence ID" value="GFS44157.1"/>
    <property type="molecule type" value="Genomic_DNA"/>
</dbReference>
<dbReference type="Proteomes" id="UP000585474">
    <property type="component" value="Unassembled WGS sequence"/>
</dbReference>
<dbReference type="GO" id="GO:0005634">
    <property type="term" value="C:nucleus"/>
    <property type="evidence" value="ECO:0007669"/>
    <property type="project" value="UniProtKB-SubCell"/>
</dbReference>
<dbReference type="Gene3D" id="2.40.330.10">
    <property type="entry name" value="DNA-binding pseudobarrel domain"/>
    <property type="match status" value="1"/>
</dbReference>
<keyword evidence="4" id="KW-0804">Transcription</keyword>
<dbReference type="AlphaFoldDB" id="A0A7J0DYB7"/>
<protein>
    <submittedName>
        <fullName evidence="6">Uncharacterized protein</fullName>
    </submittedName>
</protein>
<dbReference type="InterPro" id="IPR015300">
    <property type="entry name" value="DNA-bd_pseudobarrel_sf"/>
</dbReference>
<evidence type="ECO:0000256" key="3">
    <source>
        <dbReference type="ARBA" id="ARBA00023125"/>
    </source>
</evidence>
<keyword evidence="5" id="KW-0539">Nucleus</keyword>
<evidence type="ECO:0000256" key="2">
    <source>
        <dbReference type="ARBA" id="ARBA00023015"/>
    </source>
</evidence>
<comment type="caution">
    <text evidence="6">The sequence shown here is derived from an EMBL/GenBank/DDBJ whole genome shotgun (WGS) entry which is preliminary data.</text>
</comment>
<evidence type="ECO:0000313" key="6">
    <source>
        <dbReference type="EMBL" id="GFS44157.1"/>
    </source>
</evidence>
<dbReference type="GO" id="GO:0003677">
    <property type="term" value="F:DNA binding"/>
    <property type="evidence" value="ECO:0007669"/>
    <property type="project" value="UniProtKB-KW"/>
</dbReference>
<evidence type="ECO:0000256" key="1">
    <source>
        <dbReference type="ARBA" id="ARBA00004123"/>
    </source>
</evidence>
<keyword evidence="2" id="KW-0805">Transcription regulation</keyword>
<name>A0A7J0DYB7_9ERIC</name>
<proteinExistence type="predicted"/>
<keyword evidence="7" id="KW-1185">Reference proteome</keyword>
<dbReference type="SUPFAM" id="SSF101936">
    <property type="entry name" value="DNA-binding pseudobarrel domain"/>
    <property type="match status" value="1"/>
</dbReference>
<accession>A0A7J0DYB7</accession>
<evidence type="ECO:0000256" key="5">
    <source>
        <dbReference type="ARBA" id="ARBA00023242"/>
    </source>
</evidence>
<organism evidence="6 7">
    <name type="scientific">Actinidia rufa</name>
    <dbReference type="NCBI Taxonomy" id="165716"/>
    <lineage>
        <taxon>Eukaryota</taxon>
        <taxon>Viridiplantae</taxon>
        <taxon>Streptophyta</taxon>
        <taxon>Embryophyta</taxon>
        <taxon>Tracheophyta</taxon>
        <taxon>Spermatophyta</taxon>
        <taxon>Magnoliopsida</taxon>
        <taxon>eudicotyledons</taxon>
        <taxon>Gunneridae</taxon>
        <taxon>Pentapetalae</taxon>
        <taxon>asterids</taxon>
        <taxon>Ericales</taxon>
        <taxon>Actinidiaceae</taxon>
        <taxon>Actinidia</taxon>
    </lineage>
</organism>
<gene>
    <name evidence="6" type="ORF">Acr_00g0088840</name>
</gene>
<sequence length="185" mass="21466">MNLTDDTLVTSSSTKFIEFKWESFRFEKELTINDVEHGMISFPYSIISDYFPSVAGKLPRNGIRKIKLTLTDDYDAVNSYTTEADSVELARGAECVFIFEMKVRCSDFEDGRLILHYKKARESFPEIEIPPETHEMERKCFTDALNKYCFMEVEHDAYVIQEGGKEFVDSHDLKSTDVMKFYEPG</sequence>